<dbReference type="SUPFAM" id="SSF47406">
    <property type="entry name" value="SinR repressor dimerisation domain-like"/>
    <property type="match status" value="1"/>
</dbReference>
<dbReference type="PROSITE" id="PS51500">
    <property type="entry name" value="SIN"/>
    <property type="match status" value="1"/>
</dbReference>
<dbReference type="Pfam" id="PF08671">
    <property type="entry name" value="SinI"/>
    <property type="match status" value="1"/>
</dbReference>
<dbReference type="EMBL" id="JBHRZT010000067">
    <property type="protein sequence ID" value="MFC3884755.1"/>
    <property type="molecule type" value="Genomic_DNA"/>
</dbReference>
<dbReference type="InterPro" id="IPR036281">
    <property type="entry name" value="SinR/SinI_dimer_dom_sf"/>
</dbReference>
<evidence type="ECO:0000313" key="3">
    <source>
        <dbReference type="Proteomes" id="UP001595752"/>
    </source>
</evidence>
<dbReference type="Proteomes" id="UP001595752">
    <property type="component" value="Unassembled WGS sequence"/>
</dbReference>
<proteinExistence type="predicted"/>
<comment type="caution">
    <text evidence="2">The sequence shown here is derived from an EMBL/GenBank/DDBJ whole genome shotgun (WGS) entry which is preliminary data.</text>
</comment>
<evidence type="ECO:0000259" key="1">
    <source>
        <dbReference type="PROSITE" id="PS51500"/>
    </source>
</evidence>
<organism evidence="2 3">
    <name type="scientific">Bacillus songklensis</name>
    <dbReference type="NCBI Taxonomy" id="1069116"/>
    <lineage>
        <taxon>Bacteria</taxon>
        <taxon>Bacillati</taxon>
        <taxon>Bacillota</taxon>
        <taxon>Bacilli</taxon>
        <taxon>Bacillales</taxon>
        <taxon>Bacillaceae</taxon>
        <taxon>Bacillus</taxon>
    </lineage>
</organism>
<evidence type="ECO:0000313" key="2">
    <source>
        <dbReference type="EMBL" id="MFC3884755.1"/>
    </source>
</evidence>
<feature type="domain" description="Sin" evidence="1">
    <location>
        <begin position="1"/>
        <end position="36"/>
    </location>
</feature>
<accession>A0ABV8B4C0</accession>
<sequence>MSQEKEIDQEWLELMVEAKKLGLSIQEVRHFMTSHQLPIYKKEDTASA</sequence>
<dbReference type="RefSeq" id="WP_377916536.1">
    <property type="nucleotide sequence ID" value="NZ_JBHRZT010000067.1"/>
</dbReference>
<protein>
    <submittedName>
        <fullName evidence="2">Anti-repressor SinI family protein</fullName>
    </submittedName>
</protein>
<gene>
    <name evidence="2" type="ORF">ACFOU2_15300</name>
</gene>
<name>A0ABV8B4C0_9BACI</name>
<dbReference type="InterPro" id="IPR010981">
    <property type="entry name" value="SinR/SinI_dimer_dom"/>
</dbReference>
<keyword evidence="3" id="KW-1185">Reference proteome</keyword>
<reference evidence="3" key="1">
    <citation type="journal article" date="2019" name="Int. J. Syst. Evol. Microbiol.">
        <title>The Global Catalogue of Microorganisms (GCM) 10K type strain sequencing project: providing services to taxonomists for standard genome sequencing and annotation.</title>
        <authorList>
            <consortium name="The Broad Institute Genomics Platform"/>
            <consortium name="The Broad Institute Genome Sequencing Center for Infectious Disease"/>
            <person name="Wu L."/>
            <person name="Ma J."/>
        </authorList>
    </citation>
    <scope>NUCLEOTIDE SEQUENCE [LARGE SCALE GENOMIC DNA]</scope>
    <source>
        <strain evidence="3">CCUG 61889</strain>
    </source>
</reference>